<dbReference type="InterPro" id="IPR002898">
    <property type="entry name" value="MotA_ExbB_proton_chnl"/>
</dbReference>
<dbReference type="GO" id="GO:0005886">
    <property type="term" value="C:plasma membrane"/>
    <property type="evidence" value="ECO:0007669"/>
    <property type="project" value="UniProtKB-SubCell"/>
</dbReference>
<keyword evidence="4 7" id="KW-1133">Transmembrane helix</keyword>
<proteinExistence type="inferred from homology"/>
<dbReference type="Pfam" id="PF01618">
    <property type="entry name" value="MotA_ExbB"/>
    <property type="match status" value="1"/>
</dbReference>
<dbReference type="Proteomes" id="UP000315782">
    <property type="component" value="Unassembled WGS sequence"/>
</dbReference>
<dbReference type="GO" id="GO:0017038">
    <property type="term" value="P:protein import"/>
    <property type="evidence" value="ECO:0007669"/>
    <property type="project" value="TreeGrafter"/>
</dbReference>
<feature type="transmembrane region" description="Helical" evidence="7">
    <location>
        <begin position="140"/>
        <end position="159"/>
    </location>
</feature>
<dbReference type="PANTHER" id="PTHR30625">
    <property type="entry name" value="PROTEIN TOLQ"/>
    <property type="match status" value="1"/>
</dbReference>
<evidence type="ECO:0000313" key="10">
    <source>
        <dbReference type="Proteomes" id="UP000315782"/>
    </source>
</evidence>
<dbReference type="InterPro" id="IPR050790">
    <property type="entry name" value="ExbB/TolQ_transport"/>
</dbReference>
<sequence>MNMLFAISEAFSSIRDFMEAGGSVLWLIALLVFFMWGMIFERIWYLSHAHNDYVSRLASKWNARSDKESWHALQIREKMMSQAKMEINKNISIIQTCIVLAPLLGLLGTVTGMIEVFQVMAFNGGGDARAMAGGVSKATLPTMAGMVAALSGSFAAIYLTSTSKRHETELDQIIKRDI</sequence>
<protein>
    <submittedName>
        <fullName evidence="9">MotA/TolQ/ExbB proton channel family protein</fullName>
    </submittedName>
</protein>
<evidence type="ECO:0000256" key="6">
    <source>
        <dbReference type="RuleBase" id="RU004057"/>
    </source>
</evidence>
<evidence type="ECO:0000256" key="5">
    <source>
        <dbReference type="ARBA" id="ARBA00023136"/>
    </source>
</evidence>
<evidence type="ECO:0000259" key="8">
    <source>
        <dbReference type="Pfam" id="PF01618"/>
    </source>
</evidence>
<gene>
    <name evidence="9" type="ORF">EVA96_00370</name>
</gene>
<keyword evidence="6" id="KW-0653">Protein transport</keyword>
<evidence type="ECO:0000256" key="7">
    <source>
        <dbReference type="SAM" id="Phobius"/>
    </source>
</evidence>
<dbReference type="PANTHER" id="PTHR30625:SF18">
    <property type="entry name" value="TONB2 ENERGY TRANSDUCTION SYSTEM INNER MEMBRANE COMPONENT EXBB"/>
    <property type="match status" value="1"/>
</dbReference>
<dbReference type="EMBL" id="SHBI01000001">
    <property type="protein sequence ID" value="RZO23257.1"/>
    <property type="molecule type" value="Genomic_DNA"/>
</dbReference>
<evidence type="ECO:0000256" key="2">
    <source>
        <dbReference type="ARBA" id="ARBA00022475"/>
    </source>
</evidence>
<comment type="subcellular location">
    <subcellularLocation>
        <location evidence="1">Cell membrane</location>
        <topology evidence="1">Multi-pass membrane protein</topology>
    </subcellularLocation>
    <subcellularLocation>
        <location evidence="6">Membrane</location>
        <topology evidence="6">Multi-pass membrane protein</topology>
    </subcellularLocation>
</comment>
<reference evidence="9 10" key="1">
    <citation type="submission" date="2019-02" db="EMBL/GenBank/DDBJ databases">
        <title>Prokaryotic population dynamics and viral predation in marine succession experiment using metagenomics: the confinement effect.</title>
        <authorList>
            <person name="Haro-Moreno J.M."/>
            <person name="Rodriguez-Valera F."/>
            <person name="Lopez-Perez M."/>
        </authorList>
    </citation>
    <scope>NUCLEOTIDE SEQUENCE [LARGE SCALE GENOMIC DNA]</scope>
    <source>
        <strain evidence="9">MED-G163</strain>
    </source>
</reference>
<name>A0A520MPV5_9GAMM</name>
<comment type="similarity">
    <text evidence="6">Belongs to the exbB/tolQ family.</text>
</comment>
<feature type="domain" description="MotA/TolQ/ExbB proton channel" evidence="8">
    <location>
        <begin position="65"/>
        <end position="171"/>
    </location>
</feature>
<evidence type="ECO:0000256" key="3">
    <source>
        <dbReference type="ARBA" id="ARBA00022692"/>
    </source>
</evidence>
<dbReference type="AlphaFoldDB" id="A0A520MPV5"/>
<evidence type="ECO:0000313" key="9">
    <source>
        <dbReference type="EMBL" id="RZO23257.1"/>
    </source>
</evidence>
<accession>A0A520MPV5</accession>
<feature type="transmembrane region" description="Helical" evidence="7">
    <location>
        <begin position="93"/>
        <end position="120"/>
    </location>
</feature>
<evidence type="ECO:0000256" key="1">
    <source>
        <dbReference type="ARBA" id="ARBA00004651"/>
    </source>
</evidence>
<feature type="transmembrane region" description="Helical" evidence="7">
    <location>
        <begin position="20"/>
        <end position="40"/>
    </location>
</feature>
<keyword evidence="6" id="KW-0813">Transport</keyword>
<organism evidence="9 10">
    <name type="scientific">SAR86 cluster bacterium</name>
    <dbReference type="NCBI Taxonomy" id="2030880"/>
    <lineage>
        <taxon>Bacteria</taxon>
        <taxon>Pseudomonadati</taxon>
        <taxon>Pseudomonadota</taxon>
        <taxon>Gammaproteobacteria</taxon>
        <taxon>SAR86 cluster</taxon>
    </lineage>
</organism>
<keyword evidence="5 7" id="KW-0472">Membrane</keyword>
<keyword evidence="2" id="KW-1003">Cell membrane</keyword>
<keyword evidence="3 7" id="KW-0812">Transmembrane</keyword>
<evidence type="ECO:0000256" key="4">
    <source>
        <dbReference type="ARBA" id="ARBA00022989"/>
    </source>
</evidence>
<comment type="caution">
    <text evidence="9">The sequence shown here is derived from an EMBL/GenBank/DDBJ whole genome shotgun (WGS) entry which is preliminary data.</text>
</comment>